<dbReference type="Proteomes" id="UP001305702">
    <property type="component" value="Chromosome"/>
</dbReference>
<protein>
    <submittedName>
        <fullName evidence="1">Uncharacterized protein</fullName>
    </submittedName>
</protein>
<dbReference type="KEGG" id="paun:MJA45_25095"/>
<dbReference type="EMBL" id="CP130318">
    <property type="protein sequence ID" value="WNQ10859.1"/>
    <property type="molecule type" value="Genomic_DNA"/>
</dbReference>
<evidence type="ECO:0000313" key="1">
    <source>
        <dbReference type="EMBL" id="WNQ10859.1"/>
    </source>
</evidence>
<reference evidence="1 2" key="1">
    <citation type="submission" date="2022-02" db="EMBL/GenBank/DDBJ databases">
        <title>Paenibacillus sp. MBLB1776 Whole Genome Shotgun Sequencing.</title>
        <authorList>
            <person name="Hwang C.Y."/>
            <person name="Cho E.-S."/>
            <person name="Seo M.-J."/>
        </authorList>
    </citation>
    <scope>NUCLEOTIDE SEQUENCE [LARGE SCALE GENOMIC DNA]</scope>
    <source>
        <strain evidence="1 2">MBLB1776</strain>
    </source>
</reference>
<proteinExistence type="predicted"/>
<keyword evidence="2" id="KW-1185">Reference proteome</keyword>
<organism evidence="1 2">
    <name type="scientific">Paenibacillus aurantius</name>
    <dbReference type="NCBI Taxonomy" id="2918900"/>
    <lineage>
        <taxon>Bacteria</taxon>
        <taxon>Bacillati</taxon>
        <taxon>Bacillota</taxon>
        <taxon>Bacilli</taxon>
        <taxon>Bacillales</taxon>
        <taxon>Paenibacillaceae</taxon>
        <taxon>Paenibacillus</taxon>
    </lineage>
</organism>
<accession>A0AA96RH89</accession>
<evidence type="ECO:0000313" key="2">
    <source>
        <dbReference type="Proteomes" id="UP001305702"/>
    </source>
</evidence>
<name>A0AA96RH89_9BACL</name>
<sequence>MEKRDTNVYATLQAAVSQQVAAPNKKQALELADFRMNRNNVQLQQVLLQNEIGGKKVFTIEGVEEIRWFDVQLGDYSGRYEVYGHVRVSIRLPVGPEHLIREIQQTCFYLPRSLVTDKTVWVVPTFSKPVFVRVVHQAMEWKKTPALDPASLFRVG</sequence>
<dbReference type="RefSeq" id="WP_315604633.1">
    <property type="nucleotide sequence ID" value="NZ_CP130318.1"/>
</dbReference>
<dbReference type="AlphaFoldDB" id="A0AA96RH89"/>
<gene>
    <name evidence="1" type="ORF">MJA45_25095</name>
</gene>